<feature type="compositionally biased region" description="Polar residues" evidence="1">
    <location>
        <begin position="159"/>
        <end position="173"/>
    </location>
</feature>
<evidence type="ECO:0000256" key="1">
    <source>
        <dbReference type="SAM" id="MobiDB-lite"/>
    </source>
</evidence>
<accession>A0AAD8N2E8</accession>
<evidence type="ECO:0000313" key="3">
    <source>
        <dbReference type="Proteomes" id="UP001237642"/>
    </source>
</evidence>
<feature type="region of interest" description="Disordered" evidence="1">
    <location>
        <begin position="109"/>
        <end position="260"/>
    </location>
</feature>
<organism evidence="2 3">
    <name type="scientific">Heracleum sosnowskyi</name>
    <dbReference type="NCBI Taxonomy" id="360622"/>
    <lineage>
        <taxon>Eukaryota</taxon>
        <taxon>Viridiplantae</taxon>
        <taxon>Streptophyta</taxon>
        <taxon>Embryophyta</taxon>
        <taxon>Tracheophyta</taxon>
        <taxon>Spermatophyta</taxon>
        <taxon>Magnoliopsida</taxon>
        <taxon>eudicotyledons</taxon>
        <taxon>Gunneridae</taxon>
        <taxon>Pentapetalae</taxon>
        <taxon>asterids</taxon>
        <taxon>campanulids</taxon>
        <taxon>Apiales</taxon>
        <taxon>Apiaceae</taxon>
        <taxon>Apioideae</taxon>
        <taxon>apioid superclade</taxon>
        <taxon>Tordylieae</taxon>
        <taxon>Tordyliinae</taxon>
        <taxon>Heracleum</taxon>
    </lineage>
</organism>
<reference evidence="2" key="2">
    <citation type="submission" date="2023-05" db="EMBL/GenBank/DDBJ databases">
        <authorList>
            <person name="Schelkunov M.I."/>
        </authorList>
    </citation>
    <scope>NUCLEOTIDE SEQUENCE</scope>
    <source>
        <strain evidence="2">Hsosn_3</strain>
        <tissue evidence="2">Leaf</tissue>
    </source>
</reference>
<evidence type="ECO:0000313" key="2">
    <source>
        <dbReference type="EMBL" id="KAK1393302.1"/>
    </source>
</evidence>
<gene>
    <name evidence="2" type="ORF">POM88_012358</name>
</gene>
<keyword evidence="3" id="KW-1185">Reference proteome</keyword>
<dbReference type="PANTHER" id="PTHR33871">
    <property type="entry name" value="OS05G0503100 PROTEIN-RELATED"/>
    <property type="match status" value="1"/>
</dbReference>
<feature type="compositionally biased region" description="Pro residues" evidence="1">
    <location>
        <begin position="18"/>
        <end position="38"/>
    </location>
</feature>
<feature type="compositionally biased region" description="Low complexity" evidence="1">
    <location>
        <begin position="7"/>
        <end position="17"/>
    </location>
</feature>
<proteinExistence type="predicted"/>
<feature type="compositionally biased region" description="Basic and acidic residues" evidence="1">
    <location>
        <begin position="236"/>
        <end position="250"/>
    </location>
</feature>
<comment type="caution">
    <text evidence="2">The sequence shown here is derived from an EMBL/GenBank/DDBJ whole genome shotgun (WGS) entry which is preliminary data.</text>
</comment>
<protein>
    <submittedName>
        <fullName evidence="2">Neurofilament medium polypeptide-like</fullName>
    </submittedName>
</protein>
<dbReference type="AlphaFoldDB" id="A0AAD8N2E8"/>
<dbReference type="PANTHER" id="PTHR33871:SF1">
    <property type="entry name" value="OS05G0503100 PROTEIN"/>
    <property type="match status" value="1"/>
</dbReference>
<reference evidence="2" key="1">
    <citation type="submission" date="2023-02" db="EMBL/GenBank/DDBJ databases">
        <title>Genome of toxic invasive species Heracleum sosnowskyi carries increased number of genes despite the absence of recent whole-genome duplications.</title>
        <authorList>
            <person name="Schelkunov M."/>
            <person name="Shtratnikova V."/>
            <person name="Makarenko M."/>
            <person name="Klepikova A."/>
            <person name="Omelchenko D."/>
            <person name="Novikova G."/>
            <person name="Obukhova E."/>
            <person name="Bogdanov V."/>
            <person name="Penin A."/>
            <person name="Logacheva M."/>
        </authorList>
    </citation>
    <scope>NUCLEOTIDE SEQUENCE</scope>
    <source>
        <strain evidence="2">Hsosn_3</strain>
        <tissue evidence="2">Leaf</tissue>
    </source>
</reference>
<sequence length="274" mass="29507">MGCCESTPISTHPTKPTSTPPPQPKPPLITHPHVPPPVSEEEETVKEVLSETPISKPPPEITNIKPNTDVKPKKIEPINLTKPTEEELTIVSEISEASEFCSFSGSFSTTTVNEKLDDGEVTQRVGPRSPTKTPRKCTYSGEVRRERGPTRSKRGGQVGRSSRPVSQGRNNTTPHRRNVGPTNGVVRRDSGDVSLRRSRSPAPRGERSGSGGKSVGQKGVTGKGVTGQAGCKSPVRKVDESQRKVDKQDDGVSGENGSESLENPLVSLECFIFL</sequence>
<feature type="compositionally biased region" description="Gly residues" evidence="1">
    <location>
        <begin position="208"/>
        <end position="227"/>
    </location>
</feature>
<dbReference type="EMBL" id="JAUIZM010000003">
    <property type="protein sequence ID" value="KAK1393302.1"/>
    <property type="molecule type" value="Genomic_DNA"/>
</dbReference>
<dbReference type="Proteomes" id="UP001237642">
    <property type="component" value="Unassembled WGS sequence"/>
</dbReference>
<name>A0AAD8N2E8_9APIA</name>
<feature type="region of interest" description="Disordered" evidence="1">
    <location>
        <begin position="1"/>
        <end position="71"/>
    </location>
</feature>
<feature type="compositionally biased region" description="Basic and acidic residues" evidence="1">
    <location>
        <begin position="186"/>
        <end position="195"/>
    </location>
</feature>